<dbReference type="PANTHER" id="PTHR37482">
    <property type="entry name" value="OUTER MEMBRANE PROTEIN ASSEMBLY FACTOR BAME"/>
    <property type="match status" value="1"/>
</dbReference>
<evidence type="ECO:0000256" key="2">
    <source>
        <dbReference type="ARBA" id="ARBA00023136"/>
    </source>
</evidence>
<comment type="function">
    <text evidence="4">Part of the outer membrane protein assembly complex, which is involved in assembly and insertion of beta-barrel proteins into the outer membrane.</text>
</comment>
<feature type="domain" description="Outer membrane protein assembly factor BamE" evidence="5">
    <location>
        <begin position="61"/>
        <end position="131"/>
    </location>
</feature>
<dbReference type="Pfam" id="PF04355">
    <property type="entry name" value="BamE"/>
    <property type="match status" value="1"/>
</dbReference>
<evidence type="ECO:0000313" key="6">
    <source>
        <dbReference type="EMBL" id="BAV34392.1"/>
    </source>
</evidence>
<comment type="subunit">
    <text evidence="4">Part of the Bam complex.</text>
</comment>
<reference evidence="6 7" key="1">
    <citation type="submission" date="2015-05" db="EMBL/GenBank/DDBJ databases">
        <title>Complete genome sequence of a sulfur-oxidizing gammaproteobacterium strain HA5.</title>
        <authorList>
            <person name="Miura A."/>
            <person name="Kojima H."/>
            <person name="Fukui M."/>
        </authorList>
    </citation>
    <scope>NUCLEOTIDE SEQUENCE [LARGE SCALE GENOMIC DNA]</scope>
    <source>
        <strain evidence="6 7">HA5</strain>
    </source>
</reference>
<keyword evidence="7" id="KW-1185">Reference proteome</keyword>
<dbReference type="GO" id="GO:1990063">
    <property type="term" value="C:Bam protein complex"/>
    <property type="evidence" value="ECO:0007669"/>
    <property type="project" value="TreeGrafter"/>
</dbReference>
<dbReference type="InParanoid" id="A0A1B4XHW6"/>
<dbReference type="GO" id="GO:0051205">
    <property type="term" value="P:protein insertion into membrane"/>
    <property type="evidence" value="ECO:0007669"/>
    <property type="project" value="UniProtKB-UniRule"/>
</dbReference>
<dbReference type="InterPro" id="IPR026592">
    <property type="entry name" value="BamE"/>
</dbReference>
<keyword evidence="3 4" id="KW-0998">Cell outer membrane</keyword>
<keyword evidence="1 4" id="KW-0732">Signal</keyword>
<sequence length="140" mass="15687">MTSFQGYRDIKRTDTFKLVHAASIISPRTISKTMRSLLLPACLVLLLGGCLSVYKVEVQQGNVVSQDMIAKLKPGMTRSQVRFVLGTPLVTDAFHPNRWDYYYYLRGSKEKTGETQRLTLIFRNDTLVSVQGDQPGKTGG</sequence>
<name>A0A1B4XHW6_9GAMM</name>
<accession>A0A1B4XHW6</accession>
<protein>
    <recommendedName>
        <fullName evidence="4">Outer membrane protein assembly factor BamE</fullName>
    </recommendedName>
</protein>
<dbReference type="InterPro" id="IPR007450">
    <property type="entry name" value="BamE_dom"/>
</dbReference>
<proteinExistence type="inferred from homology"/>
<evidence type="ECO:0000256" key="4">
    <source>
        <dbReference type="HAMAP-Rule" id="MF_00925"/>
    </source>
</evidence>
<dbReference type="KEGG" id="slim:SCL_2103"/>
<gene>
    <name evidence="4" type="primary">bamE</name>
    <name evidence="6" type="ORF">SCL_2103</name>
</gene>
<dbReference type="AlphaFoldDB" id="A0A1B4XHW6"/>
<comment type="subcellular location">
    <subcellularLocation>
        <location evidence="4">Cell outer membrane</location>
    </subcellularLocation>
</comment>
<dbReference type="InterPro" id="IPR037873">
    <property type="entry name" value="BamE-like"/>
</dbReference>
<evidence type="ECO:0000256" key="1">
    <source>
        <dbReference type="ARBA" id="ARBA00022729"/>
    </source>
</evidence>
<dbReference type="EMBL" id="AP014879">
    <property type="protein sequence ID" value="BAV34392.1"/>
    <property type="molecule type" value="Genomic_DNA"/>
</dbReference>
<evidence type="ECO:0000256" key="3">
    <source>
        <dbReference type="ARBA" id="ARBA00023237"/>
    </source>
</evidence>
<dbReference type="GO" id="GO:0043165">
    <property type="term" value="P:Gram-negative-bacterium-type cell outer membrane assembly"/>
    <property type="evidence" value="ECO:0007669"/>
    <property type="project" value="UniProtKB-UniRule"/>
</dbReference>
<keyword evidence="2 4" id="KW-0472">Membrane</keyword>
<dbReference type="HAMAP" id="MF_00925">
    <property type="entry name" value="OM_assembly_BamE"/>
    <property type="match status" value="1"/>
</dbReference>
<dbReference type="Gene3D" id="3.30.1450.10">
    <property type="match status" value="1"/>
</dbReference>
<dbReference type="Proteomes" id="UP000243180">
    <property type="component" value="Chromosome"/>
</dbReference>
<dbReference type="PANTHER" id="PTHR37482:SF1">
    <property type="entry name" value="OUTER MEMBRANE PROTEIN ASSEMBLY FACTOR BAME"/>
    <property type="match status" value="1"/>
</dbReference>
<comment type="similarity">
    <text evidence="4">Belongs to the BamE family.</text>
</comment>
<evidence type="ECO:0000259" key="5">
    <source>
        <dbReference type="Pfam" id="PF04355"/>
    </source>
</evidence>
<dbReference type="GO" id="GO:0030674">
    <property type="term" value="F:protein-macromolecule adaptor activity"/>
    <property type="evidence" value="ECO:0007669"/>
    <property type="project" value="TreeGrafter"/>
</dbReference>
<dbReference type="FunCoup" id="A0A1B4XHW6">
    <property type="interactions" value="47"/>
</dbReference>
<evidence type="ECO:0000313" key="7">
    <source>
        <dbReference type="Proteomes" id="UP000243180"/>
    </source>
</evidence>
<organism evidence="6 7">
    <name type="scientific">Sulfuricaulis limicola</name>
    <dbReference type="NCBI Taxonomy" id="1620215"/>
    <lineage>
        <taxon>Bacteria</taxon>
        <taxon>Pseudomonadati</taxon>
        <taxon>Pseudomonadota</taxon>
        <taxon>Gammaproteobacteria</taxon>
        <taxon>Acidiferrobacterales</taxon>
        <taxon>Acidiferrobacteraceae</taxon>
        <taxon>Sulfuricaulis</taxon>
    </lineage>
</organism>